<dbReference type="InterPro" id="IPR022764">
    <property type="entry name" value="Peptidase_S54_rhomboid_dom"/>
</dbReference>
<evidence type="ECO:0000256" key="6">
    <source>
        <dbReference type="ARBA" id="ARBA00023136"/>
    </source>
</evidence>
<dbReference type="Gene3D" id="1.20.1540.10">
    <property type="entry name" value="Rhomboid-like"/>
    <property type="match status" value="1"/>
</dbReference>
<keyword evidence="4" id="KW-0378">Hydrolase</keyword>
<evidence type="ECO:0000256" key="2">
    <source>
        <dbReference type="ARBA" id="ARBA00009045"/>
    </source>
</evidence>
<evidence type="ECO:0000256" key="1">
    <source>
        <dbReference type="ARBA" id="ARBA00004141"/>
    </source>
</evidence>
<dbReference type="GO" id="GO:0004252">
    <property type="term" value="F:serine-type endopeptidase activity"/>
    <property type="evidence" value="ECO:0007669"/>
    <property type="project" value="InterPro"/>
</dbReference>
<evidence type="ECO:0000256" key="4">
    <source>
        <dbReference type="ARBA" id="ARBA00022801"/>
    </source>
</evidence>
<proteinExistence type="inferred from homology"/>
<name>A0A3B0X0U2_9ZZZZ</name>
<comment type="subcellular location">
    <subcellularLocation>
        <location evidence="1">Membrane</location>
        <topology evidence="1">Multi-pass membrane protein</topology>
    </subcellularLocation>
</comment>
<evidence type="ECO:0000256" key="5">
    <source>
        <dbReference type="ARBA" id="ARBA00022989"/>
    </source>
</evidence>
<feature type="transmembrane region" description="Helical" evidence="7">
    <location>
        <begin position="166"/>
        <end position="194"/>
    </location>
</feature>
<keyword evidence="6 7" id="KW-0472">Membrane</keyword>
<sequence length="324" mass="37159">MLFFPYRSDITLSRLPFLTLFISIACLFIYWQQSSGDNKLAQYTQSFCEQQKGRIHTLVLNKIATSNKIEKNKICGILYSSIHFSENTSDRIDEISESTTKFSTKNLENTHTYIAEFLNKKYTQFKSSVPDSLTRKLYYEPASFNVINMLTSSFAHGSWMHVIGNLFFFFAFSATVEIILGVIFYPLIIIALAIGTNLVYSIALLSAPQALPTLGLSGVVMGMMGLFAYFIPRARIRCFFWLIIIVRRFGLPAWLLALWYFGWDVYDLYQTGTASGVNLIAHVSGFIEGFLIGLLFFRWRKKQVHDELESNHHHQQFSKAMSNQ</sequence>
<feature type="transmembrane region" description="Helical" evidence="7">
    <location>
        <begin position="238"/>
        <end position="259"/>
    </location>
</feature>
<keyword evidence="3 7" id="KW-0812">Transmembrane</keyword>
<evidence type="ECO:0000256" key="3">
    <source>
        <dbReference type="ARBA" id="ARBA00022692"/>
    </source>
</evidence>
<evidence type="ECO:0000259" key="8">
    <source>
        <dbReference type="Pfam" id="PF01694"/>
    </source>
</evidence>
<dbReference type="InterPro" id="IPR050925">
    <property type="entry name" value="Rhomboid_protease_S54"/>
</dbReference>
<dbReference type="SUPFAM" id="SSF144091">
    <property type="entry name" value="Rhomboid-like"/>
    <property type="match status" value="1"/>
</dbReference>
<evidence type="ECO:0000256" key="7">
    <source>
        <dbReference type="SAM" id="Phobius"/>
    </source>
</evidence>
<feature type="transmembrane region" description="Helical" evidence="7">
    <location>
        <begin position="12"/>
        <end position="31"/>
    </location>
</feature>
<dbReference type="AlphaFoldDB" id="A0A3B0X0U2"/>
<organism evidence="9">
    <name type="scientific">hydrothermal vent metagenome</name>
    <dbReference type="NCBI Taxonomy" id="652676"/>
    <lineage>
        <taxon>unclassified sequences</taxon>
        <taxon>metagenomes</taxon>
        <taxon>ecological metagenomes</taxon>
    </lineage>
</organism>
<dbReference type="EMBL" id="UOFG01000019">
    <property type="protein sequence ID" value="VAW58133.1"/>
    <property type="molecule type" value="Genomic_DNA"/>
</dbReference>
<feature type="domain" description="Peptidase S54 rhomboid" evidence="8">
    <location>
        <begin position="146"/>
        <end position="298"/>
    </location>
</feature>
<comment type="similarity">
    <text evidence="2">Belongs to the peptidase S54 family.</text>
</comment>
<dbReference type="Pfam" id="PF01694">
    <property type="entry name" value="Rhomboid"/>
    <property type="match status" value="1"/>
</dbReference>
<gene>
    <name evidence="9" type="ORF">MNBD_GAMMA11-722</name>
</gene>
<evidence type="ECO:0000313" key="9">
    <source>
        <dbReference type="EMBL" id="VAW58133.1"/>
    </source>
</evidence>
<dbReference type="InterPro" id="IPR035952">
    <property type="entry name" value="Rhomboid-like_sf"/>
</dbReference>
<protein>
    <recommendedName>
        <fullName evidence="8">Peptidase S54 rhomboid domain-containing protein</fullName>
    </recommendedName>
</protein>
<dbReference type="PANTHER" id="PTHR43731:SF14">
    <property type="entry name" value="PRESENILIN-ASSOCIATED RHOMBOID-LIKE PROTEIN, MITOCHONDRIAL"/>
    <property type="match status" value="1"/>
</dbReference>
<dbReference type="PANTHER" id="PTHR43731">
    <property type="entry name" value="RHOMBOID PROTEASE"/>
    <property type="match status" value="1"/>
</dbReference>
<feature type="transmembrane region" description="Helical" evidence="7">
    <location>
        <begin position="214"/>
        <end position="231"/>
    </location>
</feature>
<dbReference type="GO" id="GO:0016020">
    <property type="term" value="C:membrane"/>
    <property type="evidence" value="ECO:0007669"/>
    <property type="project" value="UniProtKB-SubCell"/>
</dbReference>
<feature type="transmembrane region" description="Helical" evidence="7">
    <location>
        <begin position="279"/>
        <end position="297"/>
    </location>
</feature>
<keyword evidence="5 7" id="KW-1133">Transmembrane helix</keyword>
<accession>A0A3B0X0U2</accession>
<reference evidence="9" key="1">
    <citation type="submission" date="2018-06" db="EMBL/GenBank/DDBJ databases">
        <authorList>
            <person name="Zhirakovskaya E."/>
        </authorList>
    </citation>
    <scope>NUCLEOTIDE SEQUENCE</scope>
</reference>
<dbReference type="PROSITE" id="PS51257">
    <property type="entry name" value="PROKAR_LIPOPROTEIN"/>
    <property type="match status" value="1"/>
</dbReference>